<evidence type="ECO:0000256" key="4">
    <source>
        <dbReference type="SAM" id="Coils"/>
    </source>
</evidence>
<sequence>MKEAMLITPEGYHAFLYTIKYPSHFTEEDAEVLETLKKILKPDVIQKHCILLMTGGDNFRFDNKKKGKTFERWILEQKGKFGELIRECGNRVVLFDNKTEDKTIQQAQLDELLAEVNRLQKANGVYTDENFENAKALRERQKAEAKGAVIEEIALEELRLFLDQMLNSDHNDLPTASSMCAQLIISMDKINKDGTHNSLVGNLKDLKEIIDNTFRVVQTLPEEGDKRKEVFKMKWDGEKDKIHDLIKGLEEVYRDLKKRNRYLVGRMVVSGIGMAAAAAIISGNYYVSAPLFLRCLAHITYDVASLSLFIPKFHVLAIV</sequence>
<evidence type="ECO:0000259" key="6">
    <source>
        <dbReference type="Pfam" id="PF04548"/>
    </source>
</evidence>
<evidence type="ECO:0000256" key="2">
    <source>
        <dbReference type="ARBA" id="ARBA00022741"/>
    </source>
</evidence>
<keyword evidence="5" id="KW-1133">Transmembrane helix</keyword>
<keyword evidence="3" id="KW-0342">GTP-binding</keyword>
<keyword evidence="8" id="KW-1185">Reference proteome</keyword>
<gene>
    <name evidence="7" type="ORF">ElyMa_006455600</name>
</gene>
<dbReference type="EMBL" id="BMAT01012966">
    <property type="protein sequence ID" value="GFS02880.1"/>
    <property type="molecule type" value="Genomic_DNA"/>
</dbReference>
<feature type="domain" description="AIG1-type G" evidence="6">
    <location>
        <begin position="3"/>
        <end position="142"/>
    </location>
</feature>
<feature type="transmembrane region" description="Helical" evidence="5">
    <location>
        <begin position="263"/>
        <end position="285"/>
    </location>
</feature>
<reference evidence="7 8" key="1">
    <citation type="journal article" date="2021" name="Elife">
        <title>Chloroplast acquisition without the gene transfer in kleptoplastic sea slugs, Plakobranchus ocellatus.</title>
        <authorList>
            <person name="Maeda T."/>
            <person name="Takahashi S."/>
            <person name="Yoshida T."/>
            <person name="Shimamura S."/>
            <person name="Takaki Y."/>
            <person name="Nagai Y."/>
            <person name="Toyoda A."/>
            <person name="Suzuki Y."/>
            <person name="Arimoto A."/>
            <person name="Ishii H."/>
            <person name="Satoh N."/>
            <person name="Nishiyama T."/>
            <person name="Hasebe M."/>
            <person name="Maruyama T."/>
            <person name="Minagawa J."/>
            <person name="Obokata J."/>
            <person name="Shigenobu S."/>
        </authorList>
    </citation>
    <scope>NUCLEOTIDE SEQUENCE [LARGE SCALE GENOMIC DNA]</scope>
</reference>
<feature type="coiled-coil region" evidence="4">
    <location>
        <begin position="102"/>
        <end position="129"/>
    </location>
</feature>
<accession>A0AAV4HYN0</accession>
<dbReference type="InterPro" id="IPR027417">
    <property type="entry name" value="P-loop_NTPase"/>
</dbReference>
<feature type="transmembrane region" description="Helical" evidence="5">
    <location>
        <begin position="291"/>
        <end position="310"/>
    </location>
</feature>
<dbReference type="Pfam" id="PF04548">
    <property type="entry name" value="AIG1"/>
    <property type="match status" value="1"/>
</dbReference>
<name>A0AAV4HYN0_9GAST</name>
<dbReference type="GO" id="GO:0005525">
    <property type="term" value="F:GTP binding"/>
    <property type="evidence" value="ECO:0007669"/>
    <property type="project" value="UniProtKB-KW"/>
</dbReference>
<proteinExistence type="inferred from homology"/>
<dbReference type="InterPro" id="IPR045058">
    <property type="entry name" value="GIMA/IAN/Toc"/>
</dbReference>
<evidence type="ECO:0000313" key="8">
    <source>
        <dbReference type="Proteomes" id="UP000762676"/>
    </source>
</evidence>
<evidence type="ECO:0000256" key="3">
    <source>
        <dbReference type="ARBA" id="ARBA00023134"/>
    </source>
</evidence>
<keyword evidence="4" id="KW-0175">Coiled coil</keyword>
<keyword evidence="5" id="KW-0472">Membrane</keyword>
<dbReference type="PANTHER" id="PTHR10903">
    <property type="entry name" value="GTPASE, IMAP FAMILY MEMBER-RELATED"/>
    <property type="match status" value="1"/>
</dbReference>
<comment type="caution">
    <text evidence="7">The sequence shown here is derived from an EMBL/GenBank/DDBJ whole genome shotgun (WGS) entry which is preliminary data.</text>
</comment>
<evidence type="ECO:0000256" key="1">
    <source>
        <dbReference type="ARBA" id="ARBA00008535"/>
    </source>
</evidence>
<dbReference type="Gene3D" id="3.40.50.300">
    <property type="entry name" value="P-loop containing nucleotide triphosphate hydrolases"/>
    <property type="match status" value="1"/>
</dbReference>
<comment type="similarity">
    <text evidence="1">Belongs to the TRAFAC class TrmE-Era-EngA-EngB-Septin-like GTPase superfamily. AIG1/Toc34/Toc159-like paraseptin GTPase family. IAN subfamily.</text>
</comment>
<keyword evidence="2" id="KW-0547">Nucleotide-binding</keyword>
<dbReference type="InterPro" id="IPR006703">
    <property type="entry name" value="G_AIG1"/>
</dbReference>
<keyword evidence="5" id="KW-0812">Transmembrane</keyword>
<dbReference type="Proteomes" id="UP000762676">
    <property type="component" value="Unassembled WGS sequence"/>
</dbReference>
<evidence type="ECO:0000256" key="5">
    <source>
        <dbReference type="SAM" id="Phobius"/>
    </source>
</evidence>
<dbReference type="AlphaFoldDB" id="A0AAV4HYN0"/>
<protein>
    <submittedName>
        <fullName evidence="7">Immune-associated nucleotide-binding protein 1</fullName>
    </submittedName>
</protein>
<evidence type="ECO:0000313" key="7">
    <source>
        <dbReference type="EMBL" id="GFS02880.1"/>
    </source>
</evidence>
<dbReference type="PANTHER" id="PTHR10903:SF184">
    <property type="entry name" value="GTP-BINDING PROTEIN A"/>
    <property type="match status" value="1"/>
</dbReference>
<organism evidence="7 8">
    <name type="scientific">Elysia marginata</name>
    <dbReference type="NCBI Taxonomy" id="1093978"/>
    <lineage>
        <taxon>Eukaryota</taxon>
        <taxon>Metazoa</taxon>
        <taxon>Spiralia</taxon>
        <taxon>Lophotrochozoa</taxon>
        <taxon>Mollusca</taxon>
        <taxon>Gastropoda</taxon>
        <taxon>Heterobranchia</taxon>
        <taxon>Euthyneura</taxon>
        <taxon>Panpulmonata</taxon>
        <taxon>Sacoglossa</taxon>
        <taxon>Placobranchoidea</taxon>
        <taxon>Plakobranchidae</taxon>
        <taxon>Elysia</taxon>
    </lineage>
</organism>